<evidence type="ECO:0000256" key="1">
    <source>
        <dbReference type="SAM" id="MobiDB-lite"/>
    </source>
</evidence>
<dbReference type="EMBL" id="JARKIE010000049">
    <property type="protein sequence ID" value="KAJ7692844.1"/>
    <property type="molecule type" value="Genomic_DNA"/>
</dbReference>
<dbReference type="AlphaFoldDB" id="A0AAD7GK49"/>
<feature type="region of interest" description="Disordered" evidence="1">
    <location>
        <begin position="56"/>
        <end position="108"/>
    </location>
</feature>
<sequence>MFDRASPNADATDAEEEEDLGRPAWSRRADHAPALGLPSSTRELAVRVPGAFPGTPAAGSSFLSPSSALSPSSPSSSPSSSAKEKDNSASSSTALEAKADARARNKRRSPLDAALAMQLRPGLGVGADGAWLVRFLMSFFGWFAVLVAGGQEFN</sequence>
<name>A0AAD7GK49_MYCRO</name>
<feature type="region of interest" description="Disordered" evidence="1">
    <location>
        <begin position="1"/>
        <end position="41"/>
    </location>
</feature>
<proteinExistence type="predicted"/>
<organism evidence="2 3">
    <name type="scientific">Mycena rosella</name>
    <name type="common">Pink bonnet</name>
    <name type="synonym">Agaricus rosellus</name>
    <dbReference type="NCBI Taxonomy" id="1033263"/>
    <lineage>
        <taxon>Eukaryota</taxon>
        <taxon>Fungi</taxon>
        <taxon>Dikarya</taxon>
        <taxon>Basidiomycota</taxon>
        <taxon>Agaricomycotina</taxon>
        <taxon>Agaricomycetes</taxon>
        <taxon>Agaricomycetidae</taxon>
        <taxon>Agaricales</taxon>
        <taxon>Marasmiineae</taxon>
        <taxon>Mycenaceae</taxon>
        <taxon>Mycena</taxon>
    </lineage>
</organism>
<reference evidence="2" key="1">
    <citation type="submission" date="2023-03" db="EMBL/GenBank/DDBJ databases">
        <title>Massive genome expansion in bonnet fungi (Mycena s.s.) driven by repeated elements and novel gene families across ecological guilds.</title>
        <authorList>
            <consortium name="Lawrence Berkeley National Laboratory"/>
            <person name="Harder C.B."/>
            <person name="Miyauchi S."/>
            <person name="Viragh M."/>
            <person name="Kuo A."/>
            <person name="Thoen E."/>
            <person name="Andreopoulos B."/>
            <person name="Lu D."/>
            <person name="Skrede I."/>
            <person name="Drula E."/>
            <person name="Henrissat B."/>
            <person name="Morin E."/>
            <person name="Kohler A."/>
            <person name="Barry K."/>
            <person name="LaButti K."/>
            <person name="Morin E."/>
            <person name="Salamov A."/>
            <person name="Lipzen A."/>
            <person name="Mereny Z."/>
            <person name="Hegedus B."/>
            <person name="Baldrian P."/>
            <person name="Stursova M."/>
            <person name="Weitz H."/>
            <person name="Taylor A."/>
            <person name="Grigoriev I.V."/>
            <person name="Nagy L.G."/>
            <person name="Martin F."/>
            <person name="Kauserud H."/>
        </authorList>
    </citation>
    <scope>NUCLEOTIDE SEQUENCE</scope>
    <source>
        <strain evidence="2">CBHHK067</strain>
    </source>
</reference>
<comment type="caution">
    <text evidence="2">The sequence shown here is derived from an EMBL/GenBank/DDBJ whole genome shotgun (WGS) entry which is preliminary data.</text>
</comment>
<accession>A0AAD7GK49</accession>
<evidence type="ECO:0000313" key="3">
    <source>
        <dbReference type="Proteomes" id="UP001221757"/>
    </source>
</evidence>
<feature type="compositionally biased region" description="Low complexity" evidence="1">
    <location>
        <begin position="56"/>
        <end position="81"/>
    </location>
</feature>
<gene>
    <name evidence="2" type="ORF">B0H17DRAFT_1200177</name>
</gene>
<dbReference type="Proteomes" id="UP001221757">
    <property type="component" value="Unassembled WGS sequence"/>
</dbReference>
<keyword evidence="3" id="KW-1185">Reference proteome</keyword>
<evidence type="ECO:0000313" key="2">
    <source>
        <dbReference type="EMBL" id="KAJ7692844.1"/>
    </source>
</evidence>
<protein>
    <submittedName>
        <fullName evidence="2">Uncharacterized protein</fullName>
    </submittedName>
</protein>